<keyword evidence="2" id="KW-1185">Reference proteome</keyword>
<name>A0AAV7W037_PLEWA</name>
<protein>
    <submittedName>
        <fullName evidence="1">Uncharacterized protein</fullName>
    </submittedName>
</protein>
<dbReference type="EMBL" id="JANPWB010000002">
    <property type="protein sequence ID" value="KAJ1207187.1"/>
    <property type="molecule type" value="Genomic_DNA"/>
</dbReference>
<evidence type="ECO:0000313" key="2">
    <source>
        <dbReference type="Proteomes" id="UP001066276"/>
    </source>
</evidence>
<evidence type="ECO:0000313" key="1">
    <source>
        <dbReference type="EMBL" id="KAJ1207187.1"/>
    </source>
</evidence>
<proteinExistence type="predicted"/>
<dbReference type="AlphaFoldDB" id="A0AAV7W037"/>
<organism evidence="1 2">
    <name type="scientific">Pleurodeles waltl</name>
    <name type="common">Iberian ribbed newt</name>
    <dbReference type="NCBI Taxonomy" id="8319"/>
    <lineage>
        <taxon>Eukaryota</taxon>
        <taxon>Metazoa</taxon>
        <taxon>Chordata</taxon>
        <taxon>Craniata</taxon>
        <taxon>Vertebrata</taxon>
        <taxon>Euteleostomi</taxon>
        <taxon>Amphibia</taxon>
        <taxon>Batrachia</taxon>
        <taxon>Caudata</taxon>
        <taxon>Salamandroidea</taxon>
        <taxon>Salamandridae</taxon>
        <taxon>Pleurodelinae</taxon>
        <taxon>Pleurodeles</taxon>
    </lineage>
</organism>
<accession>A0AAV7W037</accession>
<reference evidence="1" key="1">
    <citation type="journal article" date="2022" name="bioRxiv">
        <title>Sequencing and chromosome-scale assembly of the giantPleurodeles waltlgenome.</title>
        <authorList>
            <person name="Brown T."/>
            <person name="Elewa A."/>
            <person name="Iarovenko S."/>
            <person name="Subramanian E."/>
            <person name="Araus A.J."/>
            <person name="Petzold A."/>
            <person name="Susuki M."/>
            <person name="Suzuki K.-i.T."/>
            <person name="Hayashi T."/>
            <person name="Toyoda A."/>
            <person name="Oliveira C."/>
            <person name="Osipova E."/>
            <person name="Leigh N.D."/>
            <person name="Simon A."/>
            <person name="Yun M.H."/>
        </authorList>
    </citation>
    <scope>NUCLEOTIDE SEQUENCE</scope>
    <source>
        <strain evidence="1">20211129_DDA</strain>
        <tissue evidence="1">Liver</tissue>
    </source>
</reference>
<gene>
    <name evidence="1" type="ORF">NDU88_002579</name>
</gene>
<dbReference type="Proteomes" id="UP001066276">
    <property type="component" value="Chromosome 1_2"/>
</dbReference>
<comment type="caution">
    <text evidence="1">The sequence shown here is derived from an EMBL/GenBank/DDBJ whole genome shotgun (WGS) entry which is preliminary data.</text>
</comment>
<sequence>MERHERKEDGEGPITQAFLEGLFTSLREDLQALKRDLSQDLKVVRGSGTIRPSMLDASIVVIPKAEKDPTQLNMDIKLLMGIVAFHLNPPMPGLVDPDLEDFIPHWQCVWGQH</sequence>